<proteinExistence type="predicted"/>
<evidence type="ECO:0000259" key="2">
    <source>
        <dbReference type="Pfam" id="PF23399"/>
    </source>
</evidence>
<keyword evidence="5" id="KW-1185">Reference proteome</keyword>
<feature type="compositionally biased region" description="Basic and acidic residues" evidence="1">
    <location>
        <begin position="60"/>
        <end position="72"/>
    </location>
</feature>
<name>A0A843UGN1_COLES</name>
<dbReference type="AlphaFoldDB" id="A0A843UGN1"/>
<feature type="compositionally biased region" description="Basic and acidic residues" evidence="1">
    <location>
        <begin position="297"/>
        <end position="306"/>
    </location>
</feature>
<feature type="compositionally biased region" description="Low complexity" evidence="1">
    <location>
        <begin position="311"/>
        <end position="321"/>
    </location>
</feature>
<dbReference type="EMBL" id="NMUH01000644">
    <property type="protein sequence ID" value="MQL82625.1"/>
    <property type="molecule type" value="Genomic_DNA"/>
</dbReference>
<feature type="compositionally biased region" description="Acidic residues" evidence="1">
    <location>
        <begin position="73"/>
        <end position="89"/>
    </location>
</feature>
<feature type="domain" description="LTI65/LTI78 PGEED repeat" evidence="2">
    <location>
        <begin position="329"/>
        <end position="358"/>
    </location>
</feature>
<feature type="compositionally biased region" description="Low complexity" evidence="1">
    <location>
        <begin position="281"/>
        <end position="291"/>
    </location>
</feature>
<gene>
    <name evidence="4" type="ORF">Taro_015095</name>
</gene>
<dbReference type="PANTHER" id="PTHR33836">
    <property type="entry name" value="LOW-TEMPERATURE-INDUCED 65 KDA PROTEIN-RELATED"/>
    <property type="match status" value="1"/>
</dbReference>
<feature type="compositionally biased region" description="Basic and acidic residues" evidence="1">
    <location>
        <begin position="358"/>
        <end position="374"/>
    </location>
</feature>
<evidence type="ECO:0000256" key="1">
    <source>
        <dbReference type="SAM" id="MobiDB-lite"/>
    </source>
</evidence>
<evidence type="ECO:0000259" key="3">
    <source>
        <dbReference type="Pfam" id="PF23403"/>
    </source>
</evidence>
<dbReference type="InterPro" id="IPR057059">
    <property type="entry name" value="LTI65/LTI78_PGEED"/>
</dbReference>
<feature type="compositionally biased region" description="Basic residues" evidence="1">
    <location>
        <begin position="37"/>
        <end position="47"/>
    </location>
</feature>
<dbReference type="Pfam" id="PF23399">
    <property type="entry name" value="LTI65_PGEED"/>
    <property type="match status" value="1"/>
</dbReference>
<feature type="compositionally biased region" description="Polar residues" evidence="1">
    <location>
        <begin position="417"/>
        <end position="436"/>
    </location>
</feature>
<feature type="region of interest" description="Disordered" evidence="1">
    <location>
        <begin position="1"/>
        <end position="237"/>
    </location>
</feature>
<dbReference type="OrthoDB" id="696949at2759"/>
<organism evidence="4 5">
    <name type="scientific">Colocasia esculenta</name>
    <name type="common">Wild taro</name>
    <name type="synonym">Arum esculentum</name>
    <dbReference type="NCBI Taxonomy" id="4460"/>
    <lineage>
        <taxon>Eukaryota</taxon>
        <taxon>Viridiplantae</taxon>
        <taxon>Streptophyta</taxon>
        <taxon>Embryophyta</taxon>
        <taxon>Tracheophyta</taxon>
        <taxon>Spermatophyta</taxon>
        <taxon>Magnoliopsida</taxon>
        <taxon>Liliopsida</taxon>
        <taxon>Araceae</taxon>
        <taxon>Aroideae</taxon>
        <taxon>Colocasieae</taxon>
        <taxon>Colocasia</taxon>
    </lineage>
</organism>
<sequence length="436" mass="45479">MDVAPAHGHVYEEEAHRRSLHSVIEGGEGEHHEKKSVLKKVKDKAKKIKDTIGKKRHGPHGAEEHGHGSRSSEEEEEEGYVEDDEGEQEPEVHGAPIYESEAARGFVSSHGGDLGKEMLAAGRLEEDPGAPKPGAGEVVPGSYQTGAVGSASPGGPEPGVIRSFQALSVSDQPGKEEEEASAAPTGSHDQFSPESRPAHGEEAPGTGHSVSGEAGPERRETQEQQPHSEKSYTEKISSATSAIVEKASHAKDAAVSAAVGSAEYSKKIAETVYEKVGTGGLASALGSGAAAPPLQQKQEEGEKEQAESFSAGAAAAAAPGAEETDKLAKRVSMREYLAEKLSPGEEDRALCEVISEAMQKRKENERDVREKAEETTAASAPGEKKAGKGMVGKIKGAVTSLCGGSHGHPAQARVESMDSSQVEQGGGPTLQQESTS</sequence>
<evidence type="ECO:0000313" key="5">
    <source>
        <dbReference type="Proteomes" id="UP000652761"/>
    </source>
</evidence>
<dbReference type="Pfam" id="PF23403">
    <property type="entry name" value="LTI65_LTI78_N"/>
    <property type="match status" value="1"/>
</dbReference>
<feature type="region of interest" description="Disordered" evidence="1">
    <location>
        <begin position="358"/>
        <end position="436"/>
    </location>
</feature>
<dbReference type="GO" id="GO:0009737">
    <property type="term" value="P:response to abscisic acid"/>
    <property type="evidence" value="ECO:0007669"/>
    <property type="project" value="InterPro"/>
</dbReference>
<reference evidence="4" key="1">
    <citation type="submission" date="2017-07" db="EMBL/GenBank/DDBJ databases">
        <title>Taro Niue Genome Assembly and Annotation.</title>
        <authorList>
            <person name="Atibalentja N."/>
            <person name="Keating K."/>
            <person name="Fields C.J."/>
        </authorList>
    </citation>
    <scope>NUCLEOTIDE SEQUENCE</scope>
    <source>
        <strain evidence="4">Niue_2</strain>
        <tissue evidence="4">Leaf</tissue>
    </source>
</reference>
<evidence type="ECO:0000313" key="4">
    <source>
        <dbReference type="EMBL" id="MQL82625.1"/>
    </source>
</evidence>
<dbReference type="Proteomes" id="UP000652761">
    <property type="component" value="Unassembled WGS sequence"/>
</dbReference>
<comment type="caution">
    <text evidence="4">The sequence shown here is derived from an EMBL/GenBank/DDBJ whole genome shotgun (WGS) entry which is preliminary data.</text>
</comment>
<feature type="region of interest" description="Disordered" evidence="1">
    <location>
        <begin position="280"/>
        <end position="327"/>
    </location>
</feature>
<accession>A0A843UGN1</accession>
<dbReference type="PANTHER" id="PTHR33836:SF1">
    <property type="entry name" value="LOW-TEMPERATURE-INDUCED 65 KDA PROTEIN-RELATED"/>
    <property type="match status" value="1"/>
</dbReference>
<dbReference type="GO" id="GO:0006950">
    <property type="term" value="P:response to stress"/>
    <property type="evidence" value="ECO:0007669"/>
    <property type="project" value="TreeGrafter"/>
</dbReference>
<feature type="domain" description="LTI65/LTI78 N-terminal" evidence="3">
    <location>
        <begin position="30"/>
        <end position="104"/>
    </location>
</feature>
<feature type="compositionally biased region" description="Basic and acidic residues" evidence="1">
    <location>
        <begin position="215"/>
        <end position="233"/>
    </location>
</feature>
<dbReference type="InterPro" id="IPR056605">
    <property type="entry name" value="LTI65_LTI78_N"/>
</dbReference>
<dbReference type="InterPro" id="IPR037491">
    <property type="entry name" value="LTI78/LTI65"/>
</dbReference>
<protein>
    <submittedName>
        <fullName evidence="4">Uncharacterized protein</fullName>
    </submittedName>
</protein>